<evidence type="ECO:0000313" key="1">
    <source>
        <dbReference type="EMBL" id="CAG8825670.1"/>
    </source>
</evidence>
<keyword evidence="2" id="KW-1185">Reference proteome</keyword>
<protein>
    <submittedName>
        <fullName evidence="1">30413_t:CDS:1</fullName>
    </submittedName>
</protein>
<gene>
    <name evidence="1" type="ORF">RPERSI_LOCUS26546</name>
</gene>
<reference evidence="1" key="1">
    <citation type="submission" date="2021-06" db="EMBL/GenBank/DDBJ databases">
        <authorList>
            <person name="Kallberg Y."/>
            <person name="Tangrot J."/>
            <person name="Rosling A."/>
        </authorList>
    </citation>
    <scope>NUCLEOTIDE SEQUENCE</scope>
    <source>
        <strain evidence="1">MA461A</strain>
    </source>
</reference>
<sequence length="72" mass="8673">QKFPDYMIQYLKNYSKSQKMFKYMNSENSQSEKIDSINIDSNNLVNEFDEEFLDYERSNSVAESSNKRRKIN</sequence>
<accession>A0ACA9S548</accession>
<dbReference type="EMBL" id="CAJVQC010090883">
    <property type="protein sequence ID" value="CAG8825670.1"/>
    <property type="molecule type" value="Genomic_DNA"/>
</dbReference>
<feature type="non-terminal residue" evidence="1">
    <location>
        <position position="1"/>
    </location>
</feature>
<organism evidence="1 2">
    <name type="scientific">Racocetra persica</name>
    <dbReference type="NCBI Taxonomy" id="160502"/>
    <lineage>
        <taxon>Eukaryota</taxon>
        <taxon>Fungi</taxon>
        <taxon>Fungi incertae sedis</taxon>
        <taxon>Mucoromycota</taxon>
        <taxon>Glomeromycotina</taxon>
        <taxon>Glomeromycetes</taxon>
        <taxon>Diversisporales</taxon>
        <taxon>Gigasporaceae</taxon>
        <taxon>Racocetra</taxon>
    </lineage>
</organism>
<name>A0ACA9S548_9GLOM</name>
<evidence type="ECO:0000313" key="2">
    <source>
        <dbReference type="Proteomes" id="UP000789920"/>
    </source>
</evidence>
<dbReference type="Proteomes" id="UP000789920">
    <property type="component" value="Unassembled WGS sequence"/>
</dbReference>
<comment type="caution">
    <text evidence="1">The sequence shown here is derived from an EMBL/GenBank/DDBJ whole genome shotgun (WGS) entry which is preliminary data.</text>
</comment>
<proteinExistence type="predicted"/>